<feature type="transmembrane region" description="Helical" evidence="2">
    <location>
        <begin position="144"/>
        <end position="163"/>
    </location>
</feature>
<feature type="compositionally biased region" description="Basic and acidic residues" evidence="1">
    <location>
        <begin position="442"/>
        <end position="451"/>
    </location>
</feature>
<dbReference type="Proteomes" id="UP001302126">
    <property type="component" value="Unassembled WGS sequence"/>
</dbReference>
<reference evidence="3" key="1">
    <citation type="journal article" date="2023" name="Mol. Phylogenet. Evol.">
        <title>Genome-scale phylogeny and comparative genomics of the fungal order Sordariales.</title>
        <authorList>
            <person name="Hensen N."/>
            <person name="Bonometti L."/>
            <person name="Westerberg I."/>
            <person name="Brannstrom I.O."/>
            <person name="Guillou S."/>
            <person name="Cros-Aarteil S."/>
            <person name="Calhoun S."/>
            <person name="Haridas S."/>
            <person name="Kuo A."/>
            <person name="Mondo S."/>
            <person name="Pangilinan J."/>
            <person name="Riley R."/>
            <person name="LaButti K."/>
            <person name="Andreopoulos B."/>
            <person name="Lipzen A."/>
            <person name="Chen C."/>
            <person name="Yan M."/>
            <person name="Daum C."/>
            <person name="Ng V."/>
            <person name="Clum A."/>
            <person name="Steindorff A."/>
            <person name="Ohm R.A."/>
            <person name="Martin F."/>
            <person name="Silar P."/>
            <person name="Natvig D.O."/>
            <person name="Lalanne C."/>
            <person name="Gautier V."/>
            <person name="Ament-Velasquez S.L."/>
            <person name="Kruys A."/>
            <person name="Hutchinson M.I."/>
            <person name="Powell A.J."/>
            <person name="Barry K."/>
            <person name="Miller A.N."/>
            <person name="Grigoriev I.V."/>
            <person name="Debuchy R."/>
            <person name="Gladieux P."/>
            <person name="Hiltunen Thoren M."/>
            <person name="Johannesson H."/>
        </authorList>
    </citation>
    <scope>NUCLEOTIDE SEQUENCE</scope>
    <source>
        <strain evidence="3">PSN309</strain>
    </source>
</reference>
<keyword evidence="2" id="KW-0472">Membrane</keyword>
<organism evidence="3 4">
    <name type="scientific">Podospora australis</name>
    <dbReference type="NCBI Taxonomy" id="1536484"/>
    <lineage>
        <taxon>Eukaryota</taxon>
        <taxon>Fungi</taxon>
        <taxon>Dikarya</taxon>
        <taxon>Ascomycota</taxon>
        <taxon>Pezizomycotina</taxon>
        <taxon>Sordariomycetes</taxon>
        <taxon>Sordariomycetidae</taxon>
        <taxon>Sordariales</taxon>
        <taxon>Podosporaceae</taxon>
        <taxon>Podospora</taxon>
    </lineage>
</organism>
<feature type="region of interest" description="Disordered" evidence="1">
    <location>
        <begin position="381"/>
        <end position="401"/>
    </location>
</feature>
<name>A0AAN7AHP9_9PEZI</name>
<feature type="compositionally biased region" description="Polar residues" evidence="1">
    <location>
        <begin position="548"/>
        <end position="571"/>
    </location>
</feature>
<evidence type="ECO:0000256" key="2">
    <source>
        <dbReference type="SAM" id="Phobius"/>
    </source>
</evidence>
<evidence type="ECO:0000313" key="3">
    <source>
        <dbReference type="EMBL" id="KAK4186397.1"/>
    </source>
</evidence>
<feature type="transmembrane region" description="Helical" evidence="2">
    <location>
        <begin position="79"/>
        <end position="101"/>
    </location>
</feature>
<feature type="transmembrane region" description="Helical" evidence="2">
    <location>
        <begin position="280"/>
        <end position="300"/>
    </location>
</feature>
<feature type="transmembrane region" description="Helical" evidence="2">
    <location>
        <begin position="113"/>
        <end position="132"/>
    </location>
</feature>
<feature type="compositionally biased region" description="Pro residues" evidence="1">
    <location>
        <begin position="580"/>
        <end position="591"/>
    </location>
</feature>
<feature type="compositionally biased region" description="Basic and acidic residues" evidence="1">
    <location>
        <begin position="532"/>
        <end position="544"/>
    </location>
</feature>
<proteinExistence type="predicted"/>
<gene>
    <name evidence="3" type="ORF">QBC35DRAFT_501473</name>
</gene>
<feature type="compositionally biased region" description="Polar residues" evidence="1">
    <location>
        <begin position="516"/>
        <end position="526"/>
    </location>
</feature>
<keyword evidence="2" id="KW-1133">Transmembrane helix</keyword>
<accession>A0AAN7AHP9</accession>
<reference evidence="3" key="2">
    <citation type="submission" date="2023-05" db="EMBL/GenBank/DDBJ databases">
        <authorList>
            <consortium name="Lawrence Berkeley National Laboratory"/>
            <person name="Steindorff A."/>
            <person name="Hensen N."/>
            <person name="Bonometti L."/>
            <person name="Westerberg I."/>
            <person name="Brannstrom I.O."/>
            <person name="Guillou S."/>
            <person name="Cros-Aarteil S."/>
            <person name="Calhoun S."/>
            <person name="Haridas S."/>
            <person name="Kuo A."/>
            <person name="Mondo S."/>
            <person name="Pangilinan J."/>
            <person name="Riley R."/>
            <person name="Labutti K."/>
            <person name="Andreopoulos B."/>
            <person name="Lipzen A."/>
            <person name="Chen C."/>
            <person name="Yanf M."/>
            <person name="Daum C."/>
            <person name="Ng V."/>
            <person name="Clum A."/>
            <person name="Ohm R."/>
            <person name="Martin F."/>
            <person name="Silar P."/>
            <person name="Natvig D."/>
            <person name="Lalanne C."/>
            <person name="Gautier V."/>
            <person name="Ament-Velasquez S.L."/>
            <person name="Kruys A."/>
            <person name="Hutchinson M.I."/>
            <person name="Powell A.J."/>
            <person name="Barry K."/>
            <person name="Miller A.N."/>
            <person name="Grigoriev I.V."/>
            <person name="Debuchy R."/>
            <person name="Gladieux P."/>
            <person name="Thoren M.H."/>
            <person name="Johannesson H."/>
        </authorList>
    </citation>
    <scope>NUCLEOTIDE SEQUENCE</scope>
    <source>
        <strain evidence="3">PSN309</strain>
    </source>
</reference>
<keyword evidence="4" id="KW-1185">Reference proteome</keyword>
<dbReference type="EMBL" id="MU864425">
    <property type="protein sequence ID" value="KAK4186397.1"/>
    <property type="molecule type" value="Genomic_DNA"/>
</dbReference>
<evidence type="ECO:0000313" key="4">
    <source>
        <dbReference type="Proteomes" id="UP001302126"/>
    </source>
</evidence>
<feature type="transmembrane region" description="Helical" evidence="2">
    <location>
        <begin position="214"/>
        <end position="239"/>
    </location>
</feature>
<comment type="caution">
    <text evidence="3">The sequence shown here is derived from an EMBL/GenBank/DDBJ whole genome shotgun (WGS) entry which is preliminary data.</text>
</comment>
<evidence type="ECO:0000256" key="1">
    <source>
        <dbReference type="SAM" id="MobiDB-lite"/>
    </source>
</evidence>
<dbReference type="AlphaFoldDB" id="A0AAN7AHP9"/>
<feature type="region of interest" description="Disordered" evidence="1">
    <location>
        <begin position="432"/>
        <end position="591"/>
    </location>
</feature>
<keyword evidence="2" id="KW-0812">Transmembrane</keyword>
<protein>
    <submittedName>
        <fullName evidence="3">Uncharacterized protein</fullName>
    </submittedName>
</protein>
<feature type="transmembrane region" description="Helical" evidence="2">
    <location>
        <begin position="320"/>
        <end position="341"/>
    </location>
</feature>
<sequence length="591" mass="63330">MPAISHILLSDTLDLVKRDAFNKIATPALRAAAEAISKPSEVVCAWPVSGQYGPGSRILYYVLVAACVLARKTEWLRNACLAAALIFPAVAAVHGIVLAALHVKDAVDMDIYGAFQFCSIGILTAPVTVKLSTTYFNNPGRNTIFVWATLILIGLLALTVEFYRTDPKPCTQDASMFIWGESTCGLVCSMDQGPFSPMRTGSADEIYVVPAPHIMTFGTATLISAACCIPAILSMASMWDKILKNNWKERFGDIDAEAVEPGTNGATGKQMKSVNEMIRGFLSVVEIPIFAAAVVALIVLGERNFWSPAVYWQTEPMANVGQWAPIVTSGFAAVGSLYMLLAKDIQESEATDRIEAANSEVHCTCTHHHENIFGIQMPSVSERGSHEKDSNSHAALDAGRRRSVAKVLRKVSHTFGTAAPDTYDDREFQEGIASDYPELPGEAERNRDLNKIRSTYNSPRPDDDEHHRGRRSRAGSTAGSIRTLSQSRPSPPTTSRGLSPSGTRGLSSPTLLVVSPKSSGLPNSDSAPGGRHSSDSGDRQHSADVDSPSPSAMPGTTLTLHSGVGSPSITVSAERDPVGVLPPPPVHQAQQ</sequence>
<feature type="compositionally biased region" description="Low complexity" evidence="1">
    <location>
        <begin position="474"/>
        <end position="510"/>
    </location>
</feature>